<reference evidence="3 4" key="1">
    <citation type="submission" date="2017-01" db="EMBL/GenBank/DDBJ databases">
        <authorList>
            <person name="Mah S.A."/>
            <person name="Swanson W.J."/>
            <person name="Moy G.W."/>
            <person name="Vacquier V.D."/>
        </authorList>
    </citation>
    <scope>NUCLEOTIDE SEQUENCE [LARGE SCALE GENOMIC DNA]</scope>
    <source>
        <strain evidence="3 4">DSM 45758</strain>
    </source>
</reference>
<keyword evidence="1" id="KW-0732">Signal</keyword>
<feature type="signal peptide" evidence="1">
    <location>
        <begin position="1"/>
        <end position="35"/>
    </location>
</feature>
<dbReference type="RefSeq" id="WP_139337896.1">
    <property type="nucleotide sequence ID" value="NZ_FTNF01000003.1"/>
</dbReference>
<dbReference type="STRING" id="1198245.SAMN05444858_10365"/>
<evidence type="ECO:0000256" key="1">
    <source>
        <dbReference type="SAM" id="SignalP"/>
    </source>
</evidence>
<sequence length="990" mass="106132">MSMFSTSGLRTGRPMALAAAVAVGLALLWVPPAQAKPQPTREPVAVGAIGATERDKVIGTGWQSSPDRAWTTAGDAEGFHVLVADAADGYTWRTVATLSESGFDTDRWIGNACVTGSGRRAVVVYAPRTFTNKAELSARGGFTAVVDLETGAVRKLPVTTSLAYFNPGCGTGEAVALTQEGDEERPGTRLLRLDAVQAKLGPKVTVKGQLTSAVPVGNGFIGARGAYLTKVDSKGSTTNLGEGSNVPFAIRPDGAGGVNYLELDGTSMRARRLAGGKQVTLAEGGVGSFGLEPGAGGRVFLTGRPTSVSSLPAAVQRLDVPATAEVSTTGRLAFERTMTAEETLPGSTPPVDSAPVRLKALVPQTREAVSFQVAPAHAATAGATEVSPALGRPRTAAAGTTSRADAAKAAADDDLMTRYDPEDPDPWCAVPRNDMKTLAYHPRPRQIEWAVDYGIFGALTQVRPANFKNFGLPSYSPQGLFPPHPLVGGGHVSAQIMLGILAQESNLWQASQTESGEYGNPLIGNYYGRNYYDEDTSDDWRIHWDEADCGYGVGQVTDGMRKAGKEKPGEVARPAVHQRAIALDYAANIAASLQILQDKWNQTYSNGLVVNNGDPTKVENWYFAAWAYNSGFYPSKGDGSPWGVGWSNNPINPRYDPARHPFLDVRDPFDLDDNVPVFSDAAHPQDWPYQEKVIGWAAQSIDTGDDGVGFRTAFWIGEPLDARLRRTQQKPETSLFCDGSNNCDPLARVQPNEPGLEQEPPGPCLHKNSAGQYDLKCWYHAPVTWKGDCDESCGFEGIRYDVPDNYAEPVDGTHNPPQCTPVGLPANVIIVDSISSGTAMPRCGNAPRNDGSFIMEFAEGWPGEYTSKIDTHQLDNGFGGHHWFTRARGSYRFQVIATWRPPTSQTGRTGVYVYVPPTGGRVNDAYYEINTGDGRIRMVKVDQEAYHGSWAFLGNFQLGSGAYVRLDTMLSGPSEKSISIDAAAFVPGGV</sequence>
<feature type="chain" id="PRO_5013201536" description="Golvesin/Xly CBD-like domain-containing protein" evidence="1">
    <location>
        <begin position="36"/>
        <end position="990"/>
    </location>
</feature>
<evidence type="ECO:0000313" key="4">
    <source>
        <dbReference type="Proteomes" id="UP000186004"/>
    </source>
</evidence>
<dbReference type="Pfam" id="PF25275">
    <property type="entry name" value="Golvesin_C"/>
    <property type="match status" value="1"/>
</dbReference>
<dbReference type="Proteomes" id="UP000186004">
    <property type="component" value="Unassembled WGS sequence"/>
</dbReference>
<gene>
    <name evidence="3" type="ORF">SAMN05444858_10365</name>
</gene>
<dbReference type="AlphaFoldDB" id="A0A1N6TQQ6"/>
<name>A0A1N6TQQ6_9ACTN</name>
<feature type="domain" description="Golvesin/Xly CBD-like" evidence="2">
    <location>
        <begin position="895"/>
        <end position="967"/>
    </location>
</feature>
<dbReference type="OrthoDB" id="5503950at2"/>
<dbReference type="EMBL" id="FTNF01000003">
    <property type="protein sequence ID" value="SIQ55671.1"/>
    <property type="molecule type" value="Genomic_DNA"/>
</dbReference>
<evidence type="ECO:0000313" key="3">
    <source>
        <dbReference type="EMBL" id="SIQ55671.1"/>
    </source>
</evidence>
<accession>A0A1N6TQQ6</accession>
<keyword evidence="4" id="KW-1185">Reference proteome</keyword>
<evidence type="ECO:0000259" key="2">
    <source>
        <dbReference type="Pfam" id="PF25275"/>
    </source>
</evidence>
<dbReference type="InterPro" id="IPR033803">
    <property type="entry name" value="CBD-like_Golvesin-Xly"/>
</dbReference>
<protein>
    <recommendedName>
        <fullName evidence="2">Golvesin/Xly CBD-like domain-containing protein</fullName>
    </recommendedName>
</protein>
<proteinExistence type="predicted"/>
<organism evidence="3 4">
    <name type="scientific">Micromonospora avicenniae</name>
    <dbReference type="NCBI Taxonomy" id="1198245"/>
    <lineage>
        <taxon>Bacteria</taxon>
        <taxon>Bacillati</taxon>
        <taxon>Actinomycetota</taxon>
        <taxon>Actinomycetes</taxon>
        <taxon>Micromonosporales</taxon>
        <taxon>Micromonosporaceae</taxon>
        <taxon>Micromonospora</taxon>
    </lineage>
</organism>